<gene>
    <name evidence="5" type="ORF">W5A_08832</name>
</gene>
<dbReference type="InterPro" id="IPR001173">
    <property type="entry name" value="Glyco_trans_2-like"/>
</dbReference>
<dbReference type="eggNOG" id="COG1215">
    <property type="taxonomic scope" value="Bacteria"/>
</dbReference>
<dbReference type="AlphaFoldDB" id="I0WE07"/>
<evidence type="ECO:0000256" key="3">
    <source>
        <dbReference type="ARBA" id="ARBA00022679"/>
    </source>
</evidence>
<dbReference type="PANTHER" id="PTHR43630">
    <property type="entry name" value="POLY-BETA-1,6-N-ACETYL-D-GLUCOSAMINE SYNTHASE"/>
    <property type="match status" value="1"/>
</dbReference>
<evidence type="ECO:0000259" key="4">
    <source>
        <dbReference type="Pfam" id="PF00535"/>
    </source>
</evidence>
<dbReference type="RefSeq" id="WP_008239629.1">
    <property type="nucleotide sequence ID" value="NZ_AJJU01000010.1"/>
</dbReference>
<evidence type="ECO:0000313" key="5">
    <source>
        <dbReference type="EMBL" id="EID74623.1"/>
    </source>
</evidence>
<keyword evidence="2" id="KW-0328">Glycosyltransferase</keyword>
<dbReference type="SUPFAM" id="SSF53448">
    <property type="entry name" value="Nucleotide-diphospho-sugar transferases"/>
    <property type="match status" value="1"/>
</dbReference>
<accession>I0WE07</accession>
<dbReference type="GO" id="GO:0016757">
    <property type="term" value="F:glycosyltransferase activity"/>
    <property type="evidence" value="ECO:0007669"/>
    <property type="project" value="UniProtKB-KW"/>
</dbReference>
<keyword evidence="6" id="KW-1185">Reference proteome</keyword>
<dbReference type="Proteomes" id="UP000005938">
    <property type="component" value="Unassembled WGS sequence"/>
</dbReference>
<dbReference type="PATRIC" id="fig|946077.3.peg.1789"/>
<sequence length="285" mass="32668">MKYYVIIPAHNEASYISETLNSLLMQSVLPDKIIVVNDHSTDTTEEIIDQYSCSHSIIKKINSVSSVTHMPGSKVVNAFNKGFELLDQDFDIIVKLDADIILPPNYFEKLTEIFKDSRVGIAGGIAYEQDKEGEWIRTHPMNRDHVRGAFKAYRKSCFQAIGGLKSSIGWDTVDELLAKYHSYIIQTDETLQVKHLRPVGKSYNSKARLLQGEAMYKMRYGLCITCIASLKMAWKQRSFTPFRNNILGYIKAKKENKTFLVSKKEGEFIRNLRWKGITQKFFSTD</sequence>
<evidence type="ECO:0000256" key="2">
    <source>
        <dbReference type="ARBA" id="ARBA00022676"/>
    </source>
</evidence>
<dbReference type="Pfam" id="PF00535">
    <property type="entry name" value="Glycos_transf_2"/>
    <property type="match status" value="1"/>
</dbReference>
<name>I0WE07_9FLAO</name>
<comment type="similarity">
    <text evidence="1">Belongs to the glycosyltransferase 2 family.</text>
</comment>
<dbReference type="InterPro" id="IPR029044">
    <property type="entry name" value="Nucleotide-diphossugar_trans"/>
</dbReference>
<dbReference type="CDD" id="cd06423">
    <property type="entry name" value="CESA_like"/>
    <property type="match status" value="1"/>
</dbReference>
<dbReference type="EMBL" id="AJJU01000010">
    <property type="protein sequence ID" value="EID74623.1"/>
    <property type="molecule type" value="Genomic_DNA"/>
</dbReference>
<dbReference type="STRING" id="946077.W5A_08832"/>
<dbReference type="OrthoDB" id="1142396at2"/>
<evidence type="ECO:0000313" key="6">
    <source>
        <dbReference type="Proteomes" id="UP000005938"/>
    </source>
</evidence>
<organism evidence="5 6">
    <name type="scientific">Imtechella halotolerans K1</name>
    <dbReference type="NCBI Taxonomy" id="946077"/>
    <lineage>
        <taxon>Bacteria</taxon>
        <taxon>Pseudomonadati</taxon>
        <taxon>Bacteroidota</taxon>
        <taxon>Flavobacteriia</taxon>
        <taxon>Flavobacteriales</taxon>
        <taxon>Flavobacteriaceae</taxon>
        <taxon>Imtechella</taxon>
    </lineage>
</organism>
<reference evidence="5 6" key="1">
    <citation type="journal article" date="2012" name="J. Bacteriol.">
        <title>Genome Sequence of the Halotolerant Bacterium Imtechella halotolerans K1T.</title>
        <authorList>
            <person name="Kumar S."/>
            <person name="Vikram S."/>
            <person name="Subramanian S."/>
            <person name="Raghava G.P."/>
            <person name="Pinnaka A.K."/>
        </authorList>
    </citation>
    <scope>NUCLEOTIDE SEQUENCE [LARGE SCALE GENOMIC DNA]</scope>
    <source>
        <strain evidence="5 6">K1</strain>
    </source>
</reference>
<protein>
    <submittedName>
        <fullName evidence="5">Glycosyltransferase</fullName>
    </submittedName>
</protein>
<dbReference type="PANTHER" id="PTHR43630:SF1">
    <property type="entry name" value="POLY-BETA-1,6-N-ACETYL-D-GLUCOSAMINE SYNTHASE"/>
    <property type="match status" value="1"/>
</dbReference>
<proteinExistence type="inferred from homology"/>
<evidence type="ECO:0000256" key="1">
    <source>
        <dbReference type="ARBA" id="ARBA00006739"/>
    </source>
</evidence>
<comment type="caution">
    <text evidence="5">The sequence shown here is derived from an EMBL/GenBank/DDBJ whole genome shotgun (WGS) entry which is preliminary data.</text>
</comment>
<feature type="domain" description="Glycosyltransferase 2-like" evidence="4">
    <location>
        <begin position="5"/>
        <end position="146"/>
    </location>
</feature>
<keyword evidence="3 5" id="KW-0808">Transferase</keyword>
<dbReference type="Gene3D" id="3.90.550.10">
    <property type="entry name" value="Spore Coat Polysaccharide Biosynthesis Protein SpsA, Chain A"/>
    <property type="match status" value="1"/>
</dbReference>